<feature type="region of interest" description="Disordered" evidence="6">
    <location>
        <begin position="134"/>
        <end position="167"/>
    </location>
</feature>
<feature type="transmembrane region" description="Helical" evidence="7">
    <location>
        <begin position="582"/>
        <end position="604"/>
    </location>
</feature>
<reference evidence="9 10" key="1">
    <citation type="submission" date="2019-01" db="EMBL/GenBank/DDBJ databases">
        <authorList>
            <person name="Ferrante I. M."/>
        </authorList>
    </citation>
    <scope>NUCLEOTIDE SEQUENCE [LARGE SCALE GENOMIC DNA]</scope>
    <source>
        <strain evidence="9 10">B856</strain>
    </source>
</reference>
<dbReference type="InterPro" id="IPR036259">
    <property type="entry name" value="MFS_trans_sf"/>
</dbReference>
<dbReference type="GO" id="GO:0005886">
    <property type="term" value="C:plasma membrane"/>
    <property type="evidence" value="ECO:0007669"/>
    <property type="project" value="UniProtKB-SubCell"/>
</dbReference>
<dbReference type="EMBL" id="CAACVS010000176">
    <property type="protein sequence ID" value="VEU38592.1"/>
    <property type="molecule type" value="Genomic_DNA"/>
</dbReference>
<evidence type="ECO:0000259" key="8">
    <source>
        <dbReference type="PROSITE" id="PS50850"/>
    </source>
</evidence>
<dbReference type="AlphaFoldDB" id="A0A448Z957"/>
<evidence type="ECO:0000256" key="6">
    <source>
        <dbReference type="SAM" id="MobiDB-lite"/>
    </source>
</evidence>
<evidence type="ECO:0000256" key="4">
    <source>
        <dbReference type="ARBA" id="ARBA00022989"/>
    </source>
</evidence>
<gene>
    <name evidence="9" type="ORF">PSNMU_V1.4_AUG-EV-PASAV3_0054150</name>
</gene>
<feature type="transmembrane region" description="Helical" evidence="7">
    <location>
        <begin position="616"/>
        <end position="635"/>
    </location>
</feature>
<dbReference type="PANTHER" id="PTHR43124">
    <property type="entry name" value="PURINE EFFLUX PUMP PBUE"/>
    <property type="match status" value="1"/>
</dbReference>
<keyword evidence="4 7" id="KW-1133">Transmembrane helix</keyword>
<feature type="transmembrane region" description="Helical" evidence="7">
    <location>
        <begin position="550"/>
        <end position="570"/>
    </location>
</feature>
<name>A0A448Z957_9STRA</name>
<evidence type="ECO:0000256" key="2">
    <source>
        <dbReference type="ARBA" id="ARBA00022475"/>
    </source>
</evidence>
<keyword evidence="2" id="KW-1003">Cell membrane</keyword>
<feature type="region of interest" description="Disordered" evidence="6">
    <location>
        <begin position="73"/>
        <end position="93"/>
    </location>
</feature>
<feature type="transmembrane region" description="Helical" evidence="7">
    <location>
        <begin position="300"/>
        <end position="321"/>
    </location>
</feature>
<keyword evidence="3 7" id="KW-0812">Transmembrane</keyword>
<feature type="region of interest" description="Disordered" evidence="6">
    <location>
        <begin position="1"/>
        <end position="22"/>
    </location>
</feature>
<dbReference type="Pfam" id="PF07690">
    <property type="entry name" value="MFS_1"/>
    <property type="match status" value="1"/>
</dbReference>
<keyword evidence="5 7" id="KW-0472">Membrane</keyword>
<keyword evidence="10" id="KW-1185">Reference proteome</keyword>
<evidence type="ECO:0000256" key="1">
    <source>
        <dbReference type="ARBA" id="ARBA00004651"/>
    </source>
</evidence>
<feature type="transmembrane region" description="Helical" evidence="7">
    <location>
        <begin position="417"/>
        <end position="436"/>
    </location>
</feature>
<dbReference type="CDD" id="cd17325">
    <property type="entry name" value="MFS_MdtG_SLC18_like"/>
    <property type="match status" value="1"/>
</dbReference>
<protein>
    <recommendedName>
        <fullName evidence="8">Major facilitator superfamily (MFS) profile domain-containing protein</fullName>
    </recommendedName>
</protein>
<feature type="domain" description="Major facilitator superfamily (MFS) profile" evidence="8">
    <location>
        <begin position="262"/>
        <end position="669"/>
    </location>
</feature>
<evidence type="ECO:0000256" key="5">
    <source>
        <dbReference type="ARBA" id="ARBA00023136"/>
    </source>
</evidence>
<dbReference type="SUPFAM" id="SSF103473">
    <property type="entry name" value="MFS general substrate transporter"/>
    <property type="match status" value="1"/>
</dbReference>
<feature type="transmembrane region" description="Helical" evidence="7">
    <location>
        <begin position="647"/>
        <end position="665"/>
    </location>
</feature>
<feature type="transmembrane region" description="Helical" evidence="7">
    <location>
        <begin position="263"/>
        <end position="288"/>
    </location>
</feature>
<comment type="subcellular location">
    <subcellularLocation>
        <location evidence="1">Cell membrane</location>
        <topology evidence="1">Multi-pass membrane protein</topology>
    </subcellularLocation>
</comment>
<organism evidence="9 10">
    <name type="scientific">Pseudo-nitzschia multistriata</name>
    <dbReference type="NCBI Taxonomy" id="183589"/>
    <lineage>
        <taxon>Eukaryota</taxon>
        <taxon>Sar</taxon>
        <taxon>Stramenopiles</taxon>
        <taxon>Ochrophyta</taxon>
        <taxon>Bacillariophyta</taxon>
        <taxon>Bacillariophyceae</taxon>
        <taxon>Bacillariophycidae</taxon>
        <taxon>Bacillariales</taxon>
        <taxon>Bacillariaceae</taxon>
        <taxon>Pseudo-nitzschia</taxon>
    </lineage>
</organism>
<feature type="transmembrane region" description="Helical" evidence="7">
    <location>
        <begin position="353"/>
        <end position="374"/>
    </location>
</feature>
<dbReference type="OrthoDB" id="419616at2759"/>
<dbReference type="InterPro" id="IPR020846">
    <property type="entry name" value="MFS_dom"/>
</dbReference>
<evidence type="ECO:0000256" key="3">
    <source>
        <dbReference type="ARBA" id="ARBA00022692"/>
    </source>
</evidence>
<proteinExistence type="predicted"/>
<evidence type="ECO:0000256" key="7">
    <source>
        <dbReference type="SAM" id="Phobius"/>
    </source>
</evidence>
<sequence length="675" mass="71408">MHPARIASALRRPGRSGVAASASLHHRRSLACAATKRWAGAGDAGRKRRRPAWTTASASGRFCFPIASGRRSLGTTAAGGPGLSTPPVGSEDRPVWLKRLDEDPSAPMEPQAVYRYLGMKDYTREELEDRFRGIAGGSPAAPLEKDGAGGGPGTEGSPGQAGPRFDRDRLRSYLSQRIRAEEREVFSDPSAVEPRGDRTEHLRSAYIEAETRRLWNFLQGGEDPCPDRTREQTAKTKTATTMAVETACDRVLVSARAVDGQRLWPLTLSMVMIGLSVGVTTPAFPFVVQNLGLSTGEYGMVVSAFALTKLFGNIPFAVLVETNGRKPYLVYTMIAISTGVGCIGLASGFEELYACRLVTGLGVAGLSCAATMTVTDISTPLNRASSFAPISAGFAAGTALGPALGGVLIDQIGVNPTFYLVGGSFLMLGGVNSFLLDETLRKPNQSFPWREETKTESKTDDDEGSIKNAFHKALGQWVPLLSEAPVRSVCIINGFYWVALAGSQMTLLPLVLTDPHGLAMTATQVGQVYMGMSFVQVFGNPLFARIVDRAGTVPGIVGGCSLISGAMFALPHATASGDLGQMAAVLGVWSAGSSLLSTAPIAHISDRVDDARRAQAIALLRTSGDVGFLVGASTMGLLSDWTGGLDTAMQSSAAILATATSWYCVRSAMTSRQKQ</sequence>
<evidence type="ECO:0000313" key="10">
    <source>
        <dbReference type="Proteomes" id="UP000291116"/>
    </source>
</evidence>
<feature type="transmembrane region" description="Helical" evidence="7">
    <location>
        <begin position="386"/>
        <end position="405"/>
    </location>
</feature>
<dbReference type="InterPro" id="IPR050189">
    <property type="entry name" value="MFS_Efflux_Transporters"/>
</dbReference>
<dbReference type="Proteomes" id="UP000291116">
    <property type="component" value="Unassembled WGS sequence"/>
</dbReference>
<feature type="transmembrane region" description="Helical" evidence="7">
    <location>
        <begin position="494"/>
        <end position="512"/>
    </location>
</feature>
<evidence type="ECO:0000313" key="9">
    <source>
        <dbReference type="EMBL" id="VEU38592.1"/>
    </source>
</evidence>
<accession>A0A448Z957</accession>
<feature type="transmembrane region" description="Helical" evidence="7">
    <location>
        <begin position="518"/>
        <end position="538"/>
    </location>
</feature>
<feature type="transmembrane region" description="Helical" evidence="7">
    <location>
        <begin position="328"/>
        <end position="347"/>
    </location>
</feature>
<dbReference type="InterPro" id="IPR011701">
    <property type="entry name" value="MFS"/>
</dbReference>
<dbReference type="GO" id="GO:0022857">
    <property type="term" value="F:transmembrane transporter activity"/>
    <property type="evidence" value="ECO:0007669"/>
    <property type="project" value="InterPro"/>
</dbReference>
<dbReference type="PROSITE" id="PS50850">
    <property type="entry name" value="MFS"/>
    <property type="match status" value="1"/>
</dbReference>
<dbReference type="PANTHER" id="PTHR43124:SF3">
    <property type="entry name" value="CHLORAMPHENICOL EFFLUX PUMP RV0191"/>
    <property type="match status" value="1"/>
</dbReference>
<dbReference type="Gene3D" id="1.20.1250.20">
    <property type="entry name" value="MFS general substrate transporter like domains"/>
    <property type="match status" value="1"/>
</dbReference>